<keyword evidence="1" id="KW-0238">DNA-binding</keyword>
<comment type="caution">
    <text evidence="3">The sequence shown here is derived from an EMBL/GenBank/DDBJ whole genome shotgun (WGS) entry which is preliminary data.</text>
</comment>
<dbReference type="SMART" id="SM00421">
    <property type="entry name" value="HTH_LUXR"/>
    <property type="match status" value="1"/>
</dbReference>
<proteinExistence type="predicted"/>
<reference evidence="3 4" key="1">
    <citation type="journal article" date="2019" name="Int. J. Syst. Evol. Microbiol.">
        <title>The Global Catalogue of Microorganisms (GCM) 10K type strain sequencing project: providing services to taxonomists for standard genome sequencing and annotation.</title>
        <authorList>
            <consortium name="The Broad Institute Genomics Platform"/>
            <consortium name="The Broad Institute Genome Sequencing Center for Infectious Disease"/>
            <person name="Wu L."/>
            <person name="Ma J."/>
        </authorList>
    </citation>
    <scope>NUCLEOTIDE SEQUENCE [LARGE SCALE GENOMIC DNA]</scope>
    <source>
        <strain evidence="3 4">JCM 12762</strain>
    </source>
</reference>
<dbReference type="Pfam" id="PF00196">
    <property type="entry name" value="GerE"/>
    <property type="match status" value="1"/>
</dbReference>
<dbReference type="Proteomes" id="UP001500943">
    <property type="component" value="Unassembled WGS sequence"/>
</dbReference>
<keyword evidence="4" id="KW-1185">Reference proteome</keyword>
<dbReference type="PROSITE" id="PS00622">
    <property type="entry name" value="HTH_LUXR_1"/>
    <property type="match status" value="1"/>
</dbReference>
<dbReference type="SUPFAM" id="SSF46894">
    <property type="entry name" value="C-terminal effector domain of the bipartite response regulators"/>
    <property type="match status" value="1"/>
</dbReference>
<dbReference type="Gene3D" id="1.10.10.10">
    <property type="entry name" value="Winged helix-like DNA-binding domain superfamily/Winged helix DNA-binding domain"/>
    <property type="match status" value="1"/>
</dbReference>
<evidence type="ECO:0000259" key="2">
    <source>
        <dbReference type="PROSITE" id="PS50043"/>
    </source>
</evidence>
<feature type="domain" description="HTH luxR-type" evidence="2">
    <location>
        <begin position="360"/>
        <end position="422"/>
    </location>
</feature>
<sequence length="422" mass="45191">MTDLHSASALELVDSVHSVVSSSLLQIAGAFSSVLKPVVAHSSLLIFTEDCTGRPQKKAGEASITDHVSIAELDVVRETVSALGHPVWGLRAVVARSERPTAVWIAPTGSLLVLTNPVLVNGSQTEEDALATVASLWRLVAVSIQQQVAVASPDYLRDSRMASQDRAQVIADLTDAHSTTLEQILATLRSRDAADATARQEATDLAASAMVRLRAVSDRDRSLAEEPVVRAFERLKADLRPLVRFGDFDVQFVDPPATGRALPGEVAHAGRAIVRGAVLALMDQPGVARLRVEWNCDGENLLIGIRDDGPGELALDDPPVRQLMERAVALRGRLSVNGTSGWGSEISVVLPLSAEGLDRSPSAQWQVTERESDVLELLASGARNKTIAQSLSISENTVKFHVANLLRKAGVSNRAELVSAYR</sequence>
<dbReference type="CDD" id="cd06170">
    <property type="entry name" value="LuxR_C_like"/>
    <property type="match status" value="1"/>
</dbReference>
<evidence type="ECO:0000313" key="4">
    <source>
        <dbReference type="Proteomes" id="UP001500943"/>
    </source>
</evidence>
<gene>
    <name evidence="3" type="ORF">GCM10009655_01550</name>
</gene>
<dbReference type="InterPro" id="IPR036388">
    <property type="entry name" value="WH-like_DNA-bd_sf"/>
</dbReference>
<evidence type="ECO:0000256" key="1">
    <source>
        <dbReference type="ARBA" id="ARBA00023125"/>
    </source>
</evidence>
<dbReference type="PANTHER" id="PTHR43214">
    <property type="entry name" value="TWO-COMPONENT RESPONSE REGULATOR"/>
    <property type="match status" value="1"/>
</dbReference>
<protein>
    <submittedName>
        <fullName evidence="3">Response regulator transcription factor</fullName>
    </submittedName>
</protein>
<dbReference type="PRINTS" id="PR00038">
    <property type="entry name" value="HTHLUXR"/>
</dbReference>
<dbReference type="EMBL" id="BAAAKW010000004">
    <property type="protein sequence ID" value="GAA1206210.1"/>
    <property type="molecule type" value="Genomic_DNA"/>
</dbReference>
<dbReference type="PROSITE" id="PS50043">
    <property type="entry name" value="HTH_LUXR_2"/>
    <property type="match status" value="1"/>
</dbReference>
<dbReference type="PANTHER" id="PTHR43214:SF43">
    <property type="entry name" value="TWO-COMPONENT RESPONSE REGULATOR"/>
    <property type="match status" value="1"/>
</dbReference>
<dbReference type="InterPro" id="IPR039420">
    <property type="entry name" value="WalR-like"/>
</dbReference>
<evidence type="ECO:0000313" key="3">
    <source>
        <dbReference type="EMBL" id="GAA1206210.1"/>
    </source>
</evidence>
<dbReference type="RefSeq" id="WP_343922301.1">
    <property type="nucleotide sequence ID" value="NZ_BAAAKW010000004.1"/>
</dbReference>
<dbReference type="InterPro" id="IPR016032">
    <property type="entry name" value="Sig_transdc_resp-reg_C-effctor"/>
</dbReference>
<dbReference type="InterPro" id="IPR000792">
    <property type="entry name" value="Tscrpt_reg_LuxR_C"/>
</dbReference>
<name>A0ABN1VD50_9MICO</name>
<accession>A0ABN1VD50</accession>
<organism evidence="3 4">
    <name type="scientific">Rhodoglobus aureus</name>
    <dbReference type="NCBI Taxonomy" id="191497"/>
    <lineage>
        <taxon>Bacteria</taxon>
        <taxon>Bacillati</taxon>
        <taxon>Actinomycetota</taxon>
        <taxon>Actinomycetes</taxon>
        <taxon>Micrococcales</taxon>
        <taxon>Microbacteriaceae</taxon>
        <taxon>Rhodoglobus</taxon>
    </lineage>
</organism>